<dbReference type="GeneID" id="59292470"/>
<evidence type="ECO:0000313" key="2">
    <source>
        <dbReference type="Proteomes" id="UP000578531"/>
    </source>
</evidence>
<gene>
    <name evidence="1" type="ORF">HO173_010824</name>
</gene>
<keyword evidence="2" id="KW-1185">Reference proteome</keyword>
<sequence length="73" mass="8098">MYPTLPYPTLLAHPSKRLQASQQISNPASSINPAVYTMKKGEIAGTIWKDVWEGVDRREDAAAAAYYYYCGDG</sequence>
<proteinExistence type="predicted"/>
<dbReference type="AlphaFoldDB" id="A0A8H6FLU1"/>
<comment type="caution">
    <text evidence="1">The sequence shown here is derived from an EMBL/GenBank/DDBJ whole genome shotgun (WGS) entry which is preliminary data.</text>
</comment>
<accession>A0A8H6FLU1</accession>
<dbReference type="EMBL" id="JACCJC010000062">
    <property type="protein sequence ID" value="KAF6230916.1"/>
    <property type="molecule type" value="Genomic_DNA"/>
</dbReference>
<protein>
    <submittedName>
        <fullName evidence="1">Uncharacterized protein</fullName>
    </submittedName>
</protein>
<organism evidence="1 2">
    <name type="scientific">Letharia columbiana</name>
    <dbReference type="NCBI Taxonomy" id="112416"/>
    <lineage>
        <taxon>Eukaryota</taxon>
        <taxon>Fungi</taxon>
        <taxon>Dikarya</taxon>
        <taxon>Ascomycota</taxon>
        <taxon>Pezizomycotina</taxon>
        <taxon>Lecanoromycetes</taxon>
        <taxon>OSLEUM clade</taxon>
        <taxon>Lecanoromycetidae</taxon>
        <taxon>Lecanorales</taxon>
        <taxon>Lecanorineae</taxon>
        <taxon>Parmeliaceae</taxon>
        <taxon>Letharia</taxon>
    </lineage>
</organism>
<evidence type="ECO:0000313" key="1">
    <source>
        <dbReference type="EMBL" id="KAF6230916.1"/>
    </source>
</evidence>
<reference evidence="1 2" key="1">
    <citation type="journal article" date="2020" name="Genomics">
        <title>Complete, high-quality genomes from long-read metagenomic sequencing of two wolf lichen thalli reveals enigmatic genome architecture.</title>
        <authorList>
            <person name="McKenzie S.K."/>
            <person name="Walston R.F."/>
            <person name="Allen J.L."/>
        </authorList>
    </citation>
    <scope>NUCLEOTIDE SEQUENCE [LARGE SCALE GENOMIC DNA]</scope>
    <source>
        <strain evidence="1">WasteWater2</strain>
    </source>
</reference>
<dbReference type="Proteomes" id="UP000578531">
    <property type="component" value="Unassembled WGS sequence"/>
</dbReference>
<dbReference type="RefSeq" id="XP_037160349.1">
    <property type="nucleotide sequence ID" value="XM_037312709.1"/>
</dbReference>
<name>A0A8H6FLU1_9LECA</name>